<dbReference type="GeneID" id="94847047"/>
<organism evidence="1 2">
    <name type="scientific">Tritrichomonas foetus</name>
    <dbReference type="NCBI Taxonomy" id="1144522"/>
    <lineage>
        <taxon>Eukaryota</taxon>
        <taxon>Metamonada</taxon>
        <taxon>Parabasalia</taxon>
        <taxon>Tritrichomonadida</taxon>
        <taxon>Tritrichomonadidae</taxon>
        <taxon>Tritrichomonas</taxon>
    </lineage>
</organism>
<reference evidence="1" key="1">
    <citation type="submission" date="2016-10" db="EMBL/GenBank/DDBJ databases">
        <authorList>
            <person name="Benchimol M."/>
            <person name="Almeida L.G."/>
            <person name="Vasconcelos A.T."/>
            <person name="Perreira-Neves A."/>
            <person name="Rosa I.A."/>
            <person name="Tasca T."/>
            <person name="Bogo M.R."/>
            <person name="de Souza W."/>
        </authorList>
    </citation>
    <scope>NUCLEOTIDE SEQUENCE [LARGE SCALE GENOMIC DNA]</scope>
    <source>
        <strain evidence="1">K</strain>
    </source>
</reference>
<proteinExistence type="predicted"/>
<evidence type="ECO:0000313" key="1">
    <source>
        <dbReference type="EMBL" id="OHS94844.1"/>
    </source>
</evidence>
<comment type="caution">
    <text evidence="1">The sequence shown here is derived from an EMBL/GenBank/DDBJ whole genome shotgun (WGS) entry which is preliminary data.</text>
</comment>
<dbReference type="AlphaFoldDB" id="A0A1J4JC58"/>
<dbReference type="RefSeq" id="XP_068347981.1">
    <property type="nucleotide sequence ID" value="XM_068512343.1"/>
</dbReference>
<name>A0A1J4JC58_9EUKA</name>
<sequence length="71" mass="8121">MPTMKVHGLLVDYNDKEYAAKEYVDSVVGNTTQTRSVLLEEDSINDISNNFVLRSEYDALLKRVEALEKKI</sequence>
<keyword evidence="2" id="KW-1185">Reference proteome</keyword>
<evidence type="ECO:0000313" key="2">
    <source>
        <dbReference type="Proteomes" id="UP000179807"/>
    </source>
</evidence>
<dbReference type="VEuPathDB" id="TrichDB:TRFO_38944"/>
<gene>
    <name evidence="1" type="ORF">TRFO_38944</name>
</gene>
<accession>A0A1J4JC58</accession>
<protein>
    <submittedName>
        <fullName evidence="1">Uncharacterized protein</fullName>
    </submittedName>
</protein>
<dbReference type="EMBL" id="MLAK01001283">
    <property type="protein sequence ID" value="OHS94844.1"/>
    <property type="molecule type" value="Genomic_DNA"/>
</dbReference>
<dbReference type="Proteomes" id="UP000179807">
    <property type="component" value="Unassembled WGS sequence"/>
</dbReference>